<evidence type="ECO:0000313" key="1">
    <source>
        <dbReference type="EMBL" id="VDK45972.1"/>
    </source>
</evidence>
<name>A0A183D788_9BILA</name>
<proteinExistence type="predicted"/>
<dbReference type="WBParaSite" id="GPUH_0000458601-mRNA-1">
    <property type="protein sequence ID" value="GPUH_0000458601-mRNA-1"/>
    <property type="gene ID" value="GPUH_0000458601"/>
</dbReference>
<sequence>MTANQCPLQIQPLGSLSVSGGTPIIPATTTTGLLQSAQGSTAAAANLNLMNNSMALAQPSAATPYPAHSINPGSALLARGLPSLDPTMQIGEQQMIQSGSGTSGGLLTAIGNQPAGIVTEPVNSGFSPYTAANSALLSSSGNGKFGYPAAGMLYDGLLKSYQAAPSALQEVCFSFSAPVIVNVQLLKGRATESLRCALSICWQFFDNFVRLNLYML</sequence>
<accession>A0A183D788</accession>
<reference evidence="3" key="1">
    <citation type="submission" date="2016-06" db="UniProtKB">
        <authorList>
            <consortium name="WormBaseParasite"/>
        </authorList>
    </citation>
    <scope>IDENTIFICATION</scope>
</reference>
<dbReference type="AlphaFoldDB" id="A0A183D788"/>
<reference evidence="1 2" key="2">
    <citation type="submission" date="2018-11" db="EMBL/GenBank/DDBJ databases">
        <authorList>
            <consortium name="Pathogen Informatics"/>
        </authorList>
    </citation>
    <scope>NUCLEOTIDE SEQUENCE [LARGE SCALE GENOMIC DNA]</scope>
</reference>
<gene>
    <name evidence="1" type="ORF">GPUH_LOCUS4578</name>
</gene>
<dbReference type="EMBL" id="UYRT01008788">
    <property type="protein sequence ID" value="VDK45972.1"/>
    <property type="molecule type" value="Genomic_DNA"/>
</dbReference>
<evidence type="ECO:0000313" key="2">
    <source>
        <dbReference type="Proteomes" id="UP000271098"/>
    </source>
</evidence>
<evidence type="ECO:0000313" key="3">
    <source>
        <dbReference type="WBParaSite" id="GPUH_0000458601-mRNA-1"/>
    </source>
</evidence>
<protein>
    <submittedName>
        <fullName evidence="3">CUGBP Elav-like family member 1</fullName>
    </submittedName>
</protein>
<dbReference type="Proteomes" id="UP000271098">
    <property type="component" value="Unassembled WGS sequence"/>
</dbReference>
<keyword evidence="2" id="KW-1185">Reference proteome</keyword>
<organism evidence="3">
    <name type="scientific">Gongylonema pulchrum</name>
    <dbReference type="NCBI Taxonomy" id="637853"/>
    <lineage>
        <taxon>Eukaryota</taxon>
        <taxon>Metazoa</taxon>
        <taxon>Ecdysozoa</taxon>
        <taxon>Nematoda</taxon>
        <taxon>Chromadorea</taxon>
        <taxon>Rhabditida</taxon>
        <taxon>Spirurina</taxon>
        <taxon>Spiruromorpha</taxon>
        <taxon>Spiruroidea</taxon>
        <taxon>Gongylonematidae</taxon>
        <taxon>Gongylonema</taxon>
    </lineage>
</organism>